<protein>
    <submittedName>
        <fullName evidence="1">Uncharacterized protein</fullName>
    </submittedName>
</protein>
<reference evidence="1" key="2">
    <citation type="submission" date="2013-05" db="EMBL/GenBank/DDBJ databases">
        <authorList>
            <person name="Carter J.-M."/>
            <person name="Baker S.C."/>
            <person name="Pink R."/>
            <person name="Carter D.R.F."/>
            <person name="Collins A."/>
            <person name="Tomlin J."/>
            <person name="Gibbs M."/>
            <person name="Breuker C.J."/>
        </authorList>
    </citation>
    <scope>NUCLEOTIDE SEQUENCE</scope>
    <source>
        <tissue evidence="1">Ovary</tissue>
    </source>
</reference>
<evidence type="ECO:0000313" key="1">
    <source>
        <dbReference type="EMBL" id="JAA83107.1"/>
    </source>
</evidence>
<reference evidence="1" key="1">
    <citation type="journal article" date="2013" name="BMC Genomics">
        <title>Unscrambling butterfly oogenesis.</title>
        <authorList>
            <person name="Carter J.M."/>
            <person name="Baker S.C."/>
            <person name="Pink R."/>
            <person name="Carter D.R."/>
            <person name="Collins A."/>
            <person name="Tomlin J."/>
            <person name="Gibbs M."/>
            <person name="Breuker C.J."/>
        </authorList>
    </citation>
    <scope>NUCLEOTIDE SEQUENCE</scope>
    <source>
        <tissue evidence="1">Ovary</tissue>
    </source>
</reference>
<dbReference type="EMBL" id="GAIX01009453">
    <property type="protein sequence ID" value="JAA83107.1"/>
    <property type="molecule type" value="Transcribed_RNA"/>
</dbReference>
<dbReference type="AlphaFoldDB" id="S4PUZ0"/>
<name>S4PUZ0_9NEOP</name>
<sequence length="95" mass="10781">MVSYSKVNHFELTHSSFFHNSHVLAVLIPGSGGEALWTLRELINHFALHHVQQNVGILLYEGHCWVTRVVCVSIVKMLPFTVCCPNSATENFLRF</sequence>
<accession>S4PUZ0</accession>
<organism evidence="1">
    <name type="scientific">Pararge aegeria</name>
    <name type="common">speckled wood butterfly</name>
    <dbReference type="NCBI Taxonomy" id="116150"/>
    <lineage>
        <taxon>Eukaryota</taxon>
        <taxon>Metazoa</taxon>
        <taxon>Ecdysozoa</taxon>
        <taxon>Arthropoda</taxon>
        <taxon>Hexapoda</taxon>
        <taxon>Insecta</taxon>
        <taxon>Pterygota</taxon>
        <taxon>Neoptera</taxon>
        <taxon>Endopterygota</taxon>
        <taxon>Lepidoptera</taxon>
        <taxon>Glossata</taxon>
        <taxon>Ditrysia</taxon>
        <taxon>Papilionoidea</taxon>
        <taxon>Nymphalidae</taxon>
        <taxon>Satyrinae</taxon>
        <taxon>Satyrini</taxon>
        <taxon>Parargina</taxon>
        <taxon>Pararge</taxon>
    </lineage>
</organism>
<proteinExistence type="predicted"/>